<reference evidence="3" key="1">
    <citation type="submission" date="2017-08" db="EMBL/GenBank/DDBJ databases">
        <authorList>
            <person name="Cuomo C."/>
            <person name="Billmyre B."/>
            <person name="Heitman J."/>
        </authorList>
    </citation>
    <scope>NUCLEOTIDE SEQUENCE</scope>
    <source>
        <strain evidence="3">CBS 12478</strain>
    </source>
</reference>
<evidence type="ECO:0000313" key="3">
    <source>
        <dbReference type="EMBL" id="WWD16809.1"/>
    </source>
</evidence>
<dbReference type="AlphaFoldDB" id="A0A5M6BW05"/>
<dbReference type="Proteomes" id="UP000322225">
    <property type="component" value="Chromosome 2"/>
</dbReference>
<sequence length="403" mass="44361">MFSASSSLPTSTPTATFNMTSSLHRSGSISRVNRNSATSSSIAAKRGSAYIVSTPIGTDSGRLTELGEQSENCSELRNIIRELKHYNEALIKKNESLEKTSHSLRARNVELDTYINNNTGPEVQRLTKELTTVEELLVQTQRDNENKQTENERQRLYIKAMESFMNTNHGSSWREDHQLYPPQATTTLVTPATPLPKPRVQPSSTLRHSVSFSSKRPTSSRPNRRASSIMDLGTMSLQAVREMGDDAADDTPTGALRRLNGVTNGGLRSKVEVRSHSPMVPEPPVASEAKETSVSSVQPMDLIDALLPQPKTSESQLIDPAQINQILQALSAANSGLLPVADNLRTPLLQTAQSTNLQQAPIEVIKGLLEAQEKRLTEREHRLNELISMARKKEAKYATTTIA</sequence>
<feature type="compositionally biased region" description="Polar residues" evidence="2">
    <location>
        <begin position="17"/>
        <end position="40"/>
    </location>
</feature>
<feature type="coiled-coil region" evidence="1">
    <location>
        <begin position="80"/>
        <end position="150"/>
    </location>
</feature>
<evidence type="ECO:0000256" key="1">
    <source>
        <dbReference type="SAM" id="Coils"/>
    </source>
</evidence>
<keyword evidence="1" id="KW-0175">Coiled coil</keyword>
<dbReference type="GeneID" id="43590732"/>
<accession>A0A5M6BW05</accession>
<dbReference type="RefSeq" id="XP_031859090.1">
    <property type="nucleotide sequence ID" value="XM_032006574.1"/>
</dbReference>
<gene>
    <name evidence="3" type="ORF">CI109_101241</name>
</gene>
<evidence type="ECO:0000313" key="4">
    <source>
        <dbReference type="Proteomes" id="UP000322225"/>
    </source>
</evidence>
<feature type="compositionally biased region" description="Low complexity" evidence="2">
    <location>
        <begin position="1"/>
        <end position="16"/>
    </location>
</feature>
<name>A0A5M6BW05_9TREE</name>
<keyword evidence="4" id="KW-1185">Reference proteome</keyword>
<dbReference type="OrthoDB" id="2564489at2759"/>
<protein>
    <submittedName>
        <fullName evidence="3">Uncharacterized protein</fullName>
    </submittedName>
</protein>
<feature type="region of interest" description="Disordered" evidence="2">
    <location>
        <begin position="185"/>
        <end position="226"/>
    </location>
</feature>
<feature type="region of interest" description="Disordered" evidence="2">
    <location>
        <begin position="1"/>
        <end position="40"/>
    </location>
</feature>
<dbReference type="KEGG" id="ksn:43590732"/>
<proteinExistence type="predicted"/>
<feature type="compositionally biased region" description="Polar residues" evidence="2">
    <location>
        <begin position="201"/>
        <end position="221"/>
    </location>
</feature>
<reference evidence="3" key="2">
    <citation type="submission" date="2024-01" db="EMBL/GenBank/DDBJ databases">
        <title>Comparative genomics of Cryptococcus and Kwoniella reveals pathogenesis evolution and contrasting modes of karyotype evolution via chromosome fusion or intercentromeric recombination.</title>
        <authorList>
            <person name="Coelho M.A."/>
            <person name="David-Palma M."/>
            <person name="Shea T."/>
            <person name="Bowers K."/>
            <person name="McGinley-Smith S."/>
            <person name="Mohammad A.W."/>
            <person name="Gnirke A."/>
            <person name="Yurkov A.M."/>
            <person name="Nowrousian M."/>
            <person name="Sun S."/>
            <person name="Cuomo C.A."/>
            <person name="Heitman J."/>
        </authorList>
    </citation>
    <scope>NUCLEOTIDE SEQUENCE</scope>
    <source>
        <strain evidence="3">CBS 12478</strain>
    </source>
</reference>
<organism evidence="3 4">
    <name type="scientific">Kwoniella shandongensis</name>
    <dbReference type="NCBI Taxonomy" id="1734106"/>
    <lineage>
        <taxon>Eukaryota</taxon>
        <taxon>Fungi</taxon>
        <taxon>Dikarya</taxon>
        <taxon>Basidiomycota</taxon>
        <taxon>Agaricomycotina</taxon>
        <taxon>Tremellomycetes</taxon>
        <taxon>Tremellales</taxon>
        <taxon>Cryptococcaceae</taxon>
        <taxon>Kwoniella</taxon>
    </lineage>
</organism>
<evidence type="ECO:0000256" key="2">
    <source>
        <dbReference type="SAM" id="MobiDB-lite"/>
    </source>
</evidence>
<dbReference type="EMBL" id="CP144052">
    <property type="protein sequence ID" value="WWD16809.1"/>
    <property type="molecule type" value="Genomic_DNA"/>
</dbReference>